<keyword evidence="2" id="KW-0378">Hydrolase</keyword>
<accession>A0A398BK77</accession>
<keyword evidence="1" id="KW-0732">Signal</keyword>
<dbReference type="CDD" id="cd00845">
    <property type="entry name" value="MPP_UshA_N_like"/>
    <property type="match status" value="1"/>
</dbReference>
<reference evidence="5 6" key="1">
    <citation type="submission" date="2018-08" db="EMBL/GenBank/DDBJ databases">
        <title>Bacillus jemisoniae sp. nov., Bacillus chryseoplanitiae sp. nov., Bacillus resnikiae sp. nov., and Bacillus frankliniae sp. nov., isolated from Viking spacecraft and associated surfaces.</title>
        <authorList>
            <person name="Seuylemezian A."/>
            <person name="Vaishampayan P."/>
        </authorList>
    </citation>
    <scope>NUCLEOTIDE SEQUENCE [LARGE SCALE GENOMIC DNA]</scope>
    <source>
        <strain evidence="5 6">JJ-247</strain>
    </source>
</reference>
<feature type="domain" description="5'-Nucleotidase C-terminal" evidence="4">
    <location>
        <begin position="284"/>
        <end position="413"/>
    </location>
</feature>
<keyword evidence="6" id="KW-1185">Reference proteome</keyword>
<evidence type="ECO:0000313" key="6">
    <source>
        <dbReference type="Proteomes" id="UP000265816"/>
    </source>
</evidence>
<dbReference type="AlphaFoldDB" id="A0A398BK77"/>
<dbReference type="GO" id="GO:0008253">
    <property type="term" value="F:5'-nucleotidase activity"/>
    <property type="evidence" value="ECO:0007669"/>
    <property type="project" value="TreeGrafter"/>
</dbReference>
<dbReference type="PANTHER" id="PTHR11575:SF23">
    <property type="entry name" value="5-NUCLEOTIDASE FAMILY PROTEIN"/>
    <property type="match status" value="1"/>
</dbReference>
<dbReference type="PIRSF" id="PIRSF036361">
    <property type="entry name" value="YunD"/>
    <property type="match status" value="1"/>
</dbReference>
<dbReference type="InterPro" id="IPR036907">
    <property type="entry name" value="5'-Nucleotdase_C_sf"/>
</dbReference>
<evidence type="ECO:0000256" key="2">
    <source>
        <dbReference type="RuleBase" id="RU362119"/>
    </source>
</evidence>
<dbReference type="InterPro" id="IPR006179">
    <property type="entry name" value="5_nucleotidase/apyrase"/>
</dbReference>
<dbReference type="Pfam" id="PF02872">
    <property type="entry name" value="5_nucleotid_C"/>
    <property type="match status" value="1"/>
</dbReference>
<evidence type="ECO:0000259" key="3">
    <source>
        <dbReference type="Pfam" id="PF00149"/>
    </source>
</evidence>
<protein>
    <submittedName>
        <fullName evidence="5">Bifunctional metallophosphatase/5'-nucleotidase</fullName>
    </submittedName>
</protein>
<organism evidence="5 6">
    <name type="scientific">Mesobacillus zeae</name>
    <dbReference type="NCBI Taxonomy" id="1917180"/>
    <lineage>
        <taxon>Bacteria</taxon>
        <taxon>Bacillati</taxon>
        <taxon>Bacillota</taxon>
        <taxon>Bacilli</taxon>
        <taxon>Bacillales</taxon>
        <taxon>Bacillaceae</taxon>
        <taxon>Mesobacillus</taxon>
    </lineage>
</organism>
<dbReference type="GO" id="GO:0009166">
    <property type="term" value="P:nucleotide catabolic process"/>
    <property type="evidence" value="ECO:0007669"/>
    <property type="project" value="InterPro"/>
</dbReference>
<dbReference type="Gene3D" id="3.90.780.10">
    <property type="entry name" value="5'-Nucleotidase, C-terminal domain"/>
    <property type="match status" value="1"/>
</dbReference>
<evidence type="ECO:0000313" key="5">
    <source>
        <dbReference type="EMBL" id="RID88898.1"/>
    </source>
</evidence>
<dbReference type="GO" id="GO:0030288">
    <property type="term" value="C:outer membrane-bounded periplasmic space"/>
    <property type="evidence" value="ECO:0007669"/>
    <property type="project" value="TreeGrafter"/>
</dbReference>
<evidence type="ECO:0000259" key="4">
    <source>
        <dbReference type="Pfam" id="PF02872"/>
    </source>
</evidence>
<dbReference type="InterPro" id="IPR008334">
    <property type="entry name" value="5'-Nucleotdase_C"/>
</dbReference>
<keyword evidence="2" id="KW-0547">Nucleotide-binding</keyword>
<dbReference type="PANTHER" id="PTHR11575">
    <property type="entry name" value="5'-NUCLEOTIDASE-RELATED"/>
    <property type="match status" value="1"/>
</dbReference>
<dbReference type="RefSeq" id="WP_119111061.1">
    <property type="nucleotide sequence ID" value="NZ_CBCSEO010000004.1"/>
</dbReference>
<dbReference type="SUPFAM" id="SSF56300">
    <property type="entry name" value="Metallo-dependent phosphatases"/>
    <property type="match status" value="1"/>
</dbReference>
<dbReference type="EMBL" id="QWVT01000002">
    <property type="protein sequence ID" value="RID88898.1"/>
    <property type="molecule type" value="Genomic_DNA"/>
</dbReference>
<name>A0A398BK77_9BACI</name>
<dbReference type="OrthoDB" id="9793179at2"/>
<dbReference type="InterPro" id="IPR004843">
    <property type="entry name" value="Calcineurin-like_PHP"/>
</dbReference>
<feature type="domain" description="Calcineurin-like phosphoesterase" evidence="3">
    <location>
        <begin position="5"/>
        <end position="204"/>
    </location>
</feature>
<dbReference type="Proteomes" id="UP000265816">
    <property type="component" value="Unassembled WGS sequence"/>
</dbReference>
<proteinExistence type="inferred from homology"/>
<dbReference type="Gene3D" id="3.60.21.10">
    <property type="match status" value="1"/>
</dbReference>
<gene>
    <name evidence="5" type="ORF">D1970_01265</name>
</gene>
<dbReference type="SUPFAM" id="SSF55816">
    <property type="entry name" value="5'-nucleotidase (syn. UDP-sugar hydrolase), C-terminal domain"/>
    <property type="match status" value="1"/>
</dbReference>
<comment type="similarity">
    <text evidence="2">Belongs to the 5'-nucleotidase family.</text>
</comment>
<evidence type="ECO:0000256" key="1">
    <source>
        <dbReference type="ARBA" id="ARBA00022729"/>
    </source>
</evidence>
<dbReference type="GO" id="GO:0008768">
    <property type="term" value="F:UDP-sugar diphosphatase activity"/>
    <property type="evidence" value="ECO:0007669"/>
    <property type="project" value="TreeGrafter"/>
</dbReference>
<dbReference type="PRINTS" id="PR01607">
    <property type="entry name" value="APYRASEFAMLY"/>
</dbReference>
<dbReference type="GO" id="GO:0000166">
    <property type="term" value="F:nucleotide binding"/>
    <property type="evidence" value="ECO:0007669"/>
    <property type="project" value="UniProtKB-KW"/>
</dbReference>
<dbReference type="InterPro" id="IPR029052">
    <property type="entry name" value="Metallo-depent_PP-like"/>
</dbReference>
<comment type="caution">
    <text evidence="5">The sequence shown here is derived from an EMBL/GenBank/DDBJ whole genome shotgun (WGS) entry which is preliminary data.</text>
</comment>
<dbReference type="Pfam" id="PF00149">
    <property type="entry name" value="Metallophos"/>
    <property type="match status" value="1"/>
</dbReference>
<dbReference type="InterPro" id="IPR011240">
    <property type="entry name" value="Pesterase_YunD"/>
</dbReference>
<sequence>MEVVHIYHTNDLHSHFEHWSSIHHLLVQRREWHEQEGDEVFIFDIGDHMDRWHPYSDASRGKGNCRLLNEAGYDAVTIGNNEGITLSHKDLGEMYVERDFHVLAANLFDEEGKLPEWGKPYHIYRTKSGTRIAVIGLTVNFTHFYHLLQWRAVDPLIELENYLGKLNGEADVIVLLSHLGIHDDERIAEMFPQIDVIIGGHTHHILHEGKMVGHTLVCGAGKYGQYIGHITLGIDHNSKKAVTKEAILYDMNERPHPDDDKQAAMLYDTGKKMLDRPVAFLKVPLQTNPFENSELPSLLCRELKEWCSADAAFLNAGLLLGGLEGAVTEFDLLTVCPHPINPCTVVLGGAELKEVIMQAMDEKWDHMQIKGLGFRGTVMGKIVFAGISVQGREILIGGEPILPKAEYVIAIPDMFTFGRFFPEIYRSGRKTYFLPEFMRDLLRRTIERFEN</sequence>